<evidence type="ECO:0000313" key="1">
    <source>
        <dbReference type="EMBL" id="EEU97019.1"/>
    </source>
</evidence>
<dbReference type="HOGENOM" id="CLU_2699228_0_0_9"/>
<dbReference type="PATRIC" id="fig|411483.3.peg.1385"/>
<keyword evidence="2" id="KW-1185">Reference proteome</keyword>
<dbReference type="Proteomes" id="UP000004619">
    <property type="component" value="Unassembled WGS sequence"/>
</dbReference>
<reference evidence="1" key="1">
    <citation type="submission" date="2009-08" db="EMBL/GenBank/DDBJ databases">
        <authorList>
            <person name="Weinstock G."/>
            <person name="Sodergren E."/>
            <person name="Clifton S."/>
            <person name="Fulton L."/>
            <person name="Fulton B."/>
            <person name="Courtney L."/>
            <person name="Fronick C."/>
            <person name="Harrison M."/>
            <person name="Strong C."/>
            <person name="Farmer C."/>
            <person name="Delahaunty K."/>
            <person name="Markovic C."/>
            <person name="Hall O."/>
            <person name="Minx P."/>
            <person name="Tomlinson C."/>
            <person name="Mitreva M."/>
            <person name="Nelson J."/>
            <person name="Hou S."/>
            <person name="Wollam A."/>
            <person name="Pepin K.H."/>
            <person name="Johnson M."/>
            <person name="Bhonagiri V."/>
            <person name="Nash W.E."/>
            <person name="Warren W."/>
            <person name="Chinwalla A."/>
            <person name="Mardis E.R."/>
            <person name="Wilson R.K."/>
        </authorList>
    </citation>
    <scope>NUCLEOTIDE SEQUENCE [LARGE SCALE GENOMIC DNA]</scope>
    <source>
        <strain evidence="1">A2-165</strain>
    </source>
</reference>
<organism evidence="1 2">
    <name type="scientific">Faecalibacterium duncaniae (strain DSM 17677 / JCM 31915 / A2-165)</name>
    <name type="common">Faecalibacterium prausnitzii</name>
    <dbReference type="NCBI Taxonomy" id="411483"/>
    <lineage>
        <taxon>Bacteria</taxon>
        <taxon>Bacillati</taxon>
        <taxon>Bacillota</taxon>
        <taxon>Clostridia</taxon>
        <taxon>Eubacteriales</taxon>
        <taxon>Oscillospiraceae</taxon>
        <taxon>Faecalibacterium</taxon>
    </lineage>
</organism>
<proteinExistence type="predicted"/>
<dbReference type="STRING" id="411483.FAEPRAA2165_01377"/>
<gene>
    <name evidence="1" type="ORF">FAEPRAA2165_01377</name>
</gene>
<name>C7H506_FAED2</name>
<dbReference type="EMBL" id="ACOP02000039">
    <property type="protein sequence ID" value="EEU97019.1"/>
    <property type="molecule type" value="Genomic_DNA"/>
</dbReference>
<protein>
    <submittedName>
        <fullName evidence="1">Uncharacterized protein</fullName>
    </submittedName>
</protein>
<accession>C7H506</accession>
<sequence>MRLVVVVHCVFLPIIIPCFSAWCRAGCPAIFPLFCGGFLNPVLPGNTKERRNRPLCLHLCSSRKTLTRHILYH</sequence>
<comment type="caution">
    <text evidence="1">The sequence shown here is derived from an EMBL/GenBank/DDBJ whole genome shotgun (WGS) entry which is preliminary data.</text>
</comment>
<evidence type="ECO:0000313" key="2">
    <source>
        <dbReference type="Proteomes" id="UP000004619"/>
    </source>
</evidence>
<dbReference type="AlphaFoldDB" id="C7H506"/>